<accession>A0A5C3LLX0</accession>
<gene>
    <name evidence="1" type="ORF">BDQ12DRAFT_670168</name>
</gene>
<proteinExistence type="predicted"/>
<sequence>MPACIPAQHLLLPSLFLPSCPPPASNSRFTPYMPPSHHPTHKLHLFINLEDLARHRVRSKLTKDKEEKKAADIALVQKDCHLEIIPSANGTDGGGGAVRWMVKSKHVNDTVAAQPQLNGDEAVLLAVTVNLPPEFQAFLSSCERSAELEREDNQADKAVLLAAMALQQMDIIIANPELDDMSVPEQRRLKGSLYTPKRRPVLLV</sequence>
<dbReference type="Proteomes" id="UP000308652">
    <property type="component" value="Unassembled WGS sequence"/>
</dbReference>
<reference evidence="1 2" key="1">
    <citation type="journal article" date="2019" name="Nat. Ecol. Evol.">
        <title>Megaphylogeny resolves global patterns of mushroom evolution.</title>
        <authorList>
            <person name="Varga T."/>
            <person name="Krizsan K."/>
            <person name="Foldi C."/>
            <person name="Dima B."/>
            <person name="Sanchez-Garcia M."/>
            <person name="Sanchez-Ramirez S."/>
            <person name="Szollosi G.J."/>
            <person name="Szarkandi J.G."/>
            <person name="Papp V."/>
            <person name="Albert L."/>
            <person name="Andreopoulos W."/>
            <person name="Angelini C."/>
            <person name="Antonin V."/>
            <person name="Barry K.W."/>
            <person name="Bougher N.L."/>
            <person name="Buchanan P."/>
            <person name="Buyck B."/>
            <person name="Bense V."/>
            <person name="Catcheside P."/>
            <person name="Chovatia M."/>
            <person name="Cooper J."/>
            <person name="Damon W."/>
            <person name="Desjardin D."/>
            <person name="Finy P."/>
            <person name="Geml J."/>
            <person name="Haridas S."/>
            <person name="Hughes K."/>
            <person name="Justo A."/>
            <person name="Karasinski D."/>
            <person name="Kautmanova I."/>
            <person name="Kiss B."/>
            <person name="Kocsube S."/>
            <person name="Kotiranta H."/>
            <person name="LaButti K.M."/>
            <person name="Lechner B.E."/>
            <person name="Liimatainen K."/>
            <person name="Lipzen A."/>
            <person name="Lukacs Z."/>
            <person name="Mihaltcheva S."/>
            <person name="Morgado L.N."/>
            <person name="Niskanen T."/>
            <person name="Noordeloos M.E."/>
            <person name="Ohm R.A."/>
            <person name="Ortiz-Santana B."/>
            <person name="Ovrebo C."/>
            <person name="Racz N."/>
            <person name="Riley R."/>
            <person name="Savchenko A."/>
            <person name="Shiryaev A."/>
            <person name="Soop K."/>
            <person name="Spirin V."/>
            <person name="Szebenyi C."/>
            <person name="Tomsovsky M."/>
            <person name="Tulloss R.E."/>
            <person name="Uehling J."/>
            <person name="Grigoriev I.V."/>
            <person name="Vagvolgyi C."/>
            <person name="Papp T."/>
            <person name="Martin F.M."/>
            <person name="Miettinen O."/>
            <person name="Hibbett D.S."/>
            <person name="Nagy L.G."/>
        </authorList>
    </citation>
    <scope>NUCLEOTIDE SEQUENCE [LARGE SCALE GENOMIC DNA]</scope>
    <source>
        <strain evidence="1 2">CBS 166.37</strain>
    </source>
</reference>
<organism evidence="1 2">
    <name type="scientific">Crucibulum laeve</name>
    <dbReference type="NCBI Taxonomy" id="68775"/>
    <lineage>
        <taxon>Eukaryota</taxon>
        <taxon>Fungi</taxon>
        <taxon>Dikarya</taxon>
        <taxon>Basidiomycota</taxon>
        <taxon>Agaricomycotina</taxon>
        <taxon>Agaricomycetes</taxon>
        <taxon>Agaricomycetidae</taxon>
        <taxon>Agaricales</taxon>
        <taxon>Agaricineae</taxon>
        <taxon>Nidulariaceae</taxon>
        <taxon>Crucibulum</taxon>
    </lineage>
</organism>
<evidence type="ECO:0000313" key="2">
    <source>
        <dbReference type="Proteomes" id="UP000308652"/>
    </source>
</evidence>
<name>A0A5C3LLX0_9AGAR</name>
<protein>
    <submittedName>
        <fullName evidence="1">Uncharacterized protein</fullName>
    </submittedName>
</protein>
<dbReference type="AlphaFoldDB" id="A0A5C3LLX0"/>
<keyword evidence="2" id="KW-1185">Reference proteome</keyword>
<dbReference type="EMBL" id="ML213646">
    <property type="protein sequence ID" value="TFK33547.1"/>
    <property type="molecule type" value="Genomic_DNA"/>
</dbReference>
<evidence type="ECO:0000313" key="1">
    <source>
        <dbReference type="EMBL" id="TFK33547.1"/>
    </source>
</evidence>